<organism evidence="2">
    <name type="scientific">Mustela putorius furo</name>
    <name type="common">European domestic ferret</name>
    <name type="synonym">Mustela furo</name>
    <dbReference type="NCBI Taxonomy" id="9669"/>
    <lineage>
        <taxon>Eukaryota</taxon>
        <taxon>Metazoa</taxon>
        <taxon>Chordata</taxon>
        <taxon>Craniata</taxon>
        <taxon>Vertebrata</taxon>
        <taxon>Euteleostomi</taxon>
        <taxon>Mammalia</taxon>
        <taxon>Eutheria</taxon>
        <taxon>Laurasiatheria</taxon>
        <taxon>Carnivora</taxon>
        <taxon>Caniformia</taxon>
        <taxon>Musteloidea</taxon>
        <taxon>Mustelidae</taxon>
        <taxon>Mustelinae</taxon>
        <taxon>Mustela</taxon>
    </lineage>
</organism>
<dbReference type="InParanoid" id="M3YNR3"/>
<feature type="region of interest" description="Disordered" evidence="1">
    <location>
        <begin position="21"/>
        <end position="102"/>
    </location>
</feature>
<evidence type="ECO:0000256" key="1">
    <source>
        <dbReference type="SAM" id="MobiDB-lite"/>
    </source>
</evidence>
<feature type="compositionally biased region" description="Basic and acidic residues" evidence="1">
    <location>
        <begin position="150"/>
        <end position="159"/>
    </location>
</feature>
<dbReference type="AlphaFoldDB" id="M3YNR3"/>
<accession>M3YNR3</accession>
<proteinExistence type="predicted"/>
<protein>
    <submittedName>
        <fullName evidence="2">Uncharacterized protein</fullName>
    </submittedName>
</protein>
<feature type="compositionally biased region" description="Low complexity" evidence="1">
    <location>
        <begin position="69"/>
        <end position="79"/>
    </location>
</feature>
<sequence>MNLTDVLSTLQAPVSPATFSGQREVKFPHSARNLRSAAPAAREDRGGPRTPPSGLRRGLQAGPPRLPARRTPTATQPVPLSGCTRPNPRTKTTKWLPAASSRDPFVPFGLPNSAGPGYKWPGSAGGLRGGPAGPRRPGVEAGGGGVKARPATESRRRREDGGHFVWLQTDYMFLATKMLPHRNVLKIQ</sequence>
<dbReference type="EMBL" id="AEYP01092653">
    <property type="status" value="NOT_ANNOTATED_CDS"/>
    <property type="molecule type" value="Genomic_DNA"/>
</dbReference>
<feature type="region of interest" description="Disordered" evidence="1">
    <location>
        <begin position="126"/>
        <end position="159"/>
    </location>
</feature>
<dbReference type="HOGENOM" id="CLU_1440633_0_0_1"/>
<reference evidence="2" key="1">
    <citation type="submission" date="2024-06" db="UniProtKB">
        <authorList>
            <consortium name="Ensembl"/>
        </authorList>
    </citation>
    <scope>IDENTIFICATION</scope>
</reference>
<dbReference type="Ensembl" id="ENSMPUT00000013179.1">
    <property type="protein sequence ID" value="ENSMPUP00000012970.1"/>
    <property type="gene ID" value="ENSMPUG00000013066.1"/>
</dbReference>
<evidence type="ECO:0000313" key="2">
    <source>
        <dbReference type="Ensembl" id="ENSMPUP00000012970.1"/>
    </source>
</evidence>
<name>M3YNR3_MUSPF</name>